<organism evidence="2 3">
    <name type="scientific">Paramarasmius palmivorus</name>
    <dbReference type="NCBI Taxonomy" id="297713"/>
    <lineage>
        <taxon>Eukaryota</taxon>
        <taxon>Fungi</taxon>
        <taxon>Dikarya</taxon>
        <taxon>Basidiomycota</taxon>
        <taxon>Agaricomycotina</taxon>
        <taxon>Agaricomycetes</taxon>
        <taxon>Agaricomycetidae</taxon>
        <taxon>Agaricales</taxon>
        <taxon>Marasmiineae</taxon>
        <taxon>Marasmiaceae</taxon>
        <taxon>Paramarasmius</taxon>
    </lineage>
</organism>
<evidence type="ECO:0000313" key="2">
    <source>
        <dbReference type="EMBL" id="KAK7019394.1"/>
    </source>
</evidence>
<accession>A0AAW0B0D3</accession>
<keyword evidence="3" id="KW-1185">Reference proteome</keyword>
<feature type="compositionally biased region" description="Basic residues" evidence="1">
    <location>
        <begin position="82"/>
        <end position="91"/>
    </location>
</feature>
<dbReference type="Proteomes" id="UP001383192">
    <property type="component" value="Unassembled WGS sequence"/>
</dbReference>
<comment type="caution">
    <text evidence="2">The sequence shown here is derived from an EMBL/GenBank/DDBJ whole genome shotgun (WGS) entry which is preliminary data.</text>
</comment>
<feature type="non-terminal residue" evidence="2">
    <location>
        <position position="91"/>
    </location>
</feature>
<name>A0AAW0B0D3_9AGAR</name>
<dbReference type="EMBL" id="JAYKXP010000209">
    <property type="protein sequence ID" value="KAK7019394.1"/>
    <property type="molecule type" value="Genomic_DNA"/>
</dbReference>
<evidence type="ECO:0000256" key="1">
    <source>
        <dbReference type="SAM" id="MobiDB-lite"/>
    </source>
</evidence>
<feature type="region of interest" description="Disordered" evidence="1">
    <location>
        <begin position="70"/>
        <end position="91"/>
    </location>
</feature>
<dbReference type="AlphaFoldDB" id="A0AAW0B0D3"/>
<protein>
    <submittedName>
        <fullName evidence="2">Uncharacterized protein</fullName>
    </submittedName>
</protein>
<sequence length="91" mass="9827">MPFIQNGEALIYWHRITSRNLTATTTDTKYRRGDGLVLGNGDFVHGRPNGLRHHALGTTSVVVARPHIPRNCLPSTSGGSTLHHRSSAGAS</sequence>
<proteinExistence type="predicted"/>
<reference evidence="2 3" key="1">
    <citation type="submission" date="2024-01" db="EMBL/GenBank/DDBJ databases">
        <title>A draft genome for a cacao thread blight-causing isolate of Paramarasmius palmivorus.</title>
        <authorList>
            <person name="Baruah I.K."/>
            <person name="Bukari Y."/>
            <person name="Amoako-Attah I."/>
            <person name="Meinhardt L.W."/>
            <person name="Bailey B.A."/>
            <person name="Cohen S.P."/>
        </authorList>
    </citation>
    <scope>NUCLEOTIDE SEQUENCE [LARGE SCALE GENOMIC DNA]</scope>
    <source>
        <strain evidence="2 3">GH-12</strain>
    </source>
</reference>
<gene>
    <name evidence="2" type="ORF">VNI00_018083</name>
</gene>
<evidence type="ECO:0000313" key="3">
    <source>
        <dbReference type="Proteomes" id="UP001383192"/>
    </source>
</evidence>